<proteinExistence type="predicted"/>
<evidence type="ECO:0000313" key="2">
    <source>
        <dbReference type="Proteomes" id="UP000242367"/>
    </source>
</evidence>
<sequence>MEPDRGAPPAEHNIAMWGPPGSGKTTFLAALTIAMNRRQDGWKVVGANGPSTDALIKLTASLATQRRFPAATRGTERYRWYLIGAAQERRRSLLRRRAPDDVRIGLDLLDPSGELFNQEHSGYAGAHGELIDNLVNSRGIVFLFDPVREFEDGDAFDYLHGVLSQLAHRMLNSPEFAGGRLPHYLAVCVTKFDEIRVLETAEKLRLVTSDPADPLGFPKVEPEDAQELFRTLCEVSATGNAEMVHNTLAQYFRPERVRYFVTSAIGFYVDPMIGSYDRDDYQNLLPEAEASRAVRIRGTVHPINVVEPLLWLGRSLAADRRGRSAR</sequence>
<dbReference type="SUPFAM" id="SSF52540">
    <property type="entry name" value="P-loop containing nucleoside triphosphate hydrolases"/>
    <property type="match status" value="1"/>
</dbReference>
<organism evidence="1 2">
    <name type="scientific">Actinomadura rubteroloni</name>
    <dbReference type="NCBI Taxonomy" id="1926885"/>
    <lineage>
        <taxon>Bacteria</taxon>
        <taxon>Bacillati</taxon>
        <taxon>Actinomycetota</taxon>
        <taxon>Actinomycetes</taxon>
        <taxon>Streptosporangiales</taxon>
        <taxon>Thermomonosporaceae</taxon>
        <taxon>Actinomadura</taxon>
    </lineage>
</organism>
<dbReference type="InterPro" id="IPR027417">
    <property type="entry name" value="P-loop_NTPase"/>
</dbReference>
<reference evidence="1 2" key="1">
    <citation type="journal article" date="2017" name="Chemistry">
        <title>Isolation, Biosynthesis and Chemical Modifications of Rubterolones A-F: Rare Tropolone Alkaloids from Actinomadura sp. 5-2.</title>
        <authorList>
            <person name="Guo H."/>
            <person name="Benndorf R."/>
            <person name="Leichnitz D."/>
            <person name="Klassen J.L."/>
            <person name="Vollmers J."/>
            <person name="Gorls H."/>
            <person name="Steinacker M."/>
            <person name="Weigel C."/>
            <person name="Dahse H.M."/>
            <person name="Kaster A.K."/>
            <person name="de Beer Z.W."/>
            <person name="Poulsen M."/>
            <person name="Beemelmanns C."/>
        </authorList>
    </citation>
    <scope>NUCLEOTIDE SEQUENCE [LARGE SCALE GENOMIC DNA]</scope>
    <source>
        <strain evidence="1 2">5-2</strain>
    </source>
</reference>
<dbReference type="AlphaFoldDB" id="A0A2P4UQ69"/>
<dbReference type="EMBL" id="MTBP01000001">
    <property type="protein sequence ID" value="POM27174.1"/>
    <property type="molecule type" value="Genomic_DNA"/>
</dbReference>
<dbReference type="RefSeq" id="WP_103562824.1">
    <property type="nucleotide sequence ID" value="NZ_MTBP01000001.1"/>
</dbReference>
<accession>A0A2P4UQ69</accession>
<comment type="caution">
    <text evidence="1">The sequence shown here is derived from an EMBL/GenBank/DDBJ whole genome shotgun (WGS) entry which is preliminary data.</text>
</comment>
<dbReference type="Proteomes" id="UP000242367">
    <property type="component" value="Unassembled WGS sequence"/>
</dbReference>
<keyword evidence="2" id="KW-1185">Reference proteome</keyword>
<evidence type="ECO:0000313" key="1">
    <source>
        <dbReference type="EMBL" id="POM27174.1"/>
    </source>
</evidence>
<protein>
    <submittedName>
        <fullName evidence="1">Uncharacterized protein</fullName>
    </submittedName>
</protein>
<gene>
    <name evidence="1" type="ORF">BTM25_15850</name>
</gene>
<name>A0A2P4UQ69_9ACTN</name>